<keyword evidence="7" id="KW-0998">Cell outer membrane</keyword>
<dbReference type="Pfam" id="PF03349">
    <property type="entry name" value="Toluene_X"/>
    <property type="match status" value="1"/>
</dbReference>
<evidence type="ECO:0000256" key="6">
    <source>
        <dbReference type="ARBA" id="ARBA00023136"/>
    </source>
</evidence>
<evidence type="ECO:0000256" key="7">
    <source>
        <dbReference type="ARBA" id="ARBA00023237"/>
    </source>
</evidence>
<proteinExistence type="inferred from homology"/>
<dbReference type="AlphaFoldDB" id="C4WHK8"/>
<accession>C4WHK8</accession>
<evidence type="ECO:0000313" key="9">
    <source>
        <dbReference type="EMBL" id="EEQ95660.1"/>
    </source>
</evidence>
<protein>
    <submittedName>
        <fullName evidence="9">Outer membrane protein E</fullName>
    </submittedName>
</protein>
<evidence type="ECO:0000256" key="2">
    <source>
        <dbReference type="ARBA" id="ARBA00008163"/>
    </source>
</evidence>
<dbReference type="SUPFAM" id="SSF56935">
    <property type="entry name" value="Porins"/>
    <property type="match status" value="1"/>
</dbReference>
<gene>
    <name evidence="9" type="ORF">OINT_1001048</name>
</gene>
<evidence type="ECO:0000256" key="8">
    <source>
        <dbReference type="SAM" id="SignalP"/>
    </source>
</evidence>
<keyword evidence="3" id="KW-1134">Transmembrane beta strand</keyword>
<name>C4WHK8_9HYPH</name>
<dbReference type="GO" id="GO:0009279">
    <property type="term" value="C:cell outer membrane"/>
    <property type="evidence" value="ECO:0007669"/>
    <property type="project" value="UniProtKB-SubCell"/>
</dbReference>
<evidence type="ECO:0000313" key="10">
    <source>
        <dbReference type="Proteomes" id="UP000004386"/>
    </source>
</evidence>
<organism evidence="9 10">
    <name type="scientific">Brucella intermedia LMG 3301</name>
    <dbReference type="NCBI Taxonomy" id="641118"/>
    <lineage>
        <taxon>Bacteria</taxon>
        <taxon>Pseudomonadati</taxon>
        <taxon>Pseudomonadota</taxon>
        <taxon>Alphaproteobacteria</taxon>
        <taxon>Hyphomicrobiales</taxon>
        <taxon>Brucellaceae</taxon>
        <taxon>Brucella/Ochrobactrum group</taxon>
        <taxon>Brucella</taxon>
    </lineage>
</organism>
<feature type="signal peptide" evidence="8">
    <location>
        <begin position="1"/>
        <end position="31"/>
    </location>
</feature>
<sequence>MLCGRTFMSVQRVKMAGMVAAFLGSAVAANAGGFERGSQDFDILFEQGNAVEATGTFVAPQRKLKNIGGSLVGASTGGINPITRRPYETEVDEAKSYWVPKVSAKFDLTNDLACAAQYRQPWGIETDVGVDTVRMFTAIEQKISSNDYGVNCSYRFAAGEKSYFRILGGVSYQELKGEQTRMIPPGSAFGGSFRVASLDVEDQSVGWRLGAAYEIPEYAMRATLVYQSKVKYNLEGTIDNLALDRLTGRGIPINVESDVSTPQSVEFRFQTGIAPDWLAFGSVKWTDWSSITSVDFNSADSRVVRQGTKITSLNLYYQDGWTVSGGVGHKFNDQWSAAATVTWDRGTSTGLTSQTDIWLFGLGTNYKPNDQFEVRLAGAAGWLSSGELDDTVIAGTRNATGSKGEFGNDFVGALSLTAKAKF</sequence>
<evidence type="ECO:0000256" key="3">
    <source>
        <dbReference type="ARBA" id="ARBA00022452"/>
    </source>
</evidence>
<evidence type="ECO:0000256" key="5">
    <source>
        <dbReference type="ARBA" id="ARBA00022729"/>
    </source>
</evidence>
<evidence type="ECO:0000256" key="1">
    <source>
        <dbReference type="ARBA" id="ARBA00004571"/>
    </source>
</evidence>
<dbReference type="HOGENOM" id="CLU_039022_2_0_5"/>
<dbReference type="Proteomes" id="UP000004386">
    <property type="component" value="Unassembled WGS sequence"/>
</dbReference>
<dbReference type="PANTHER" id="PTHR35093:SF8">
    <property type="entry name" value="OUTER MEMBRANE PROTEIN NMB0088-RELATED"/>
    <property type="match status" value="1"/>
</dbReference>
<keyword evidence="6" id="KW-0472">Membrane</keyword>
<dbReference type="GO" id="GO:0015483">
    <property type="term" value="F:long-chain fatty acid transporting porin activity"/>
    <property type="evidence" value="ECO:0007669"/>
    <property type="project" value="TreeGrafter"/>
</dbReference>
<dbReference type="Gene3D" id="2.40.160.60">
    <property type="entry name" value="Outer membrane protein transport protein (OMPP1/FadL/TodX)"/>
    <property type="match status" value="1"/>
</dbReference>
<dbReference type="EMBL" id="ACQA01000001">
    <property type="protein sequence ID" value="EEQ95660.1"/>
    <property type="molecule type" value="Genomic_DNA"/>
</dbReference>
<keyword evidence="5 8" id="KW-0732">Signal</keyword>
<keyword evidence="4" id="KW-0812">Transmembrane</keyword>
<dbReference type="PANTHER" id="PTHR35093">
    <property type="entry name" value="OUTER MEMBRANE PROTEIN NMB0088-RELATED"/>
    <property type="match status" value="1"/>
</dbReference>
<comment type="caution">
    <text evidence="9">The sequence shown here is derived from an EMBL/GenBank/DDBJ whole genome shotgun (WGS) entry which is preliminary data.</text>
</comment>
<comment type="subcellular location">
    <subcellularLocation>
        <location evidence="1">Cell outer membrane</location>
        <topology evidence="1">Multi-pass membrane protein</topology>
    </subcellularLocation>
</comment>
<feature type="chain" id="PRO_5002943070" evidence="8">
    <location>
        <begin position="32"/>
        <end position="422"/>
    </location>
</feature>
<reference evidence="9 10" key="1">
    <citation type="submission" date="2009-05" db="EMBL/GenBank/DDBJ databases">
        <authorList>
            <person name="Setubal J.C."/>
            <person name="Boyle S."/>
            <person name="Crasta O.R."/>
            <person name="Gillespie J.J."/>
            <person name="Kenyon R.W."/>
            <person name="Lu J."/>
            <person name="Mane S."/>
            <person name="Nagrani S."/>
            <person name="Shallom J.M."/>
            <person name="Shallom S."/>
            <person name="Shukla M."/>
            <person name="Snyder E.E."/>
            <person name="Sobral B.W."/>
            <person name="Wattam A.R."/>
            <person name="Will R."/>
            <person name="Williams K."/>
            <person name="Yoo H."/>
            <person name="Munk C."/>
            <person name="Tapia R."/>
            <person name="Green L."/>
            <person name="Rogers Y."/>
            <person name="Detter J.C."/>
            <person name="Bruce D."/>
            <person name="Brettin T.S."/>
            <person name="Tsolis R."/>
        </authorList>
    </citation>
    <scope>NUCLEOTIDE SEQUENCE [LARGE SCALE GENOMIC DNA]</scope>
    <source>
        <strain evidence="9 10">LMG 3301</strain>
    </source>
</reference>
<evidence type="ECO:0000256" key="4">
    <source>
        <dbReference type="ARBA" id="ARBA00022692"/>
    </source>
</evidence>
<dbReference type="InterPro" id="IPR005017">
    <property type="entry name" value="OMPP1/FadL/TodX"/>
</dbReference>
<comment type="similarity">
    <text evidence="2">Belongs to the OmpP1/FadL family.</text>
</comment>